<proteinExistence type="predicted"/>
<keyword evidence="5" id="KW-1185">Reference proteome</keyword>
<gene>
    <name evidence="2" type="ORF">PR001_g21414</name>
    <name evidence="3" type="ORF">PR003_g21739</name>
</gene>
<feature type="region of interest" description="Disordered" evidence="1">
    <location>
        <begin position="101"/>
        <end position="151"/>
    </location>
</feature>
<reference evidence="2 4" key="1">
    <citation type="submission" date="2018-09" db="EMBL/GenBank/DDBJ databases">
        <title>Genomic investigation of the strawberry pathogen Phytophthora fragariae indicates pathogenicity is determined by transcriptional variation in three key races.</title>
        <authorList>
            <person name="Adams T.M."/>
            <person name="Armitage A.D."/>
            <person name="Sobczyk M.K."/>
            <person name="Bates H.J."/>
            <person name="Dunwell J.M."/>
            <person name="Nellist C.F."/>
            <person name="Harrison R.J."/>
        </authorList>
    </citation>
    <scope>NUCLEOTIDE SEQUENCE [LARGE SCALE GENOMIC DNA]</scope>
    <source>
        <strain evidence="2 4">SCRP249</strain>
        <strain evidence="3 5">SCRP333</strain>
    </source>
</reference>
<accession>A0A6A3JF42</accession>
<evidence type="ECO:0000313" key="5">
    <source>
        <dbReference type="Proteomes" id="UP000434957"/>
    </source>
</evidence>
<evidence type="ECO:0000313" key="4">
    <source>
        <dbReference type="Proteomes" id="UP000429607"/>
    </source>
</evidence>
<dbReference type="Proteomes" id="UP000434957">
    <property type="component" value="Unassembled WGS sequence"/>
</dbReference>
<dbReference type="EMBL" id="QXFT01002071">
    <property type="protein sequence ID" value="KAE9304481.1"/>
    <property type="molecule type" value="Genomic_DNA"/>
</dbReference>
<dbReference type="Proteomes" id="UP000429607">
    <property type="component" value="Unassembled WGS sequence"/>
</dbReference>
<organism evidence="2 4">
    <name type="scientific">Phytophthora rubi</name>
    <dbReference type="NCBI Taxonomy" id="129364"/>
    <lineage>
        <taxon>Eukaryota</taxon>
        <taxon>Sar</taxon>
        <taxon>Stramenopiles</taxon>
        <taxon>Oomycota</taxon>
        <taxon>Peronosporomycetes</taxon>
        <taxon>Peronosporales</taxon>
        <taxon>Peronosporaceae</taxon>
        <taxon>Phytophthora</taxon>
    </lineage>
</organism>
<evidence type="ECO:0000313" key="3">
    <source>
        <dbReference type="EMBL" id="KAE9304481.1"/>
    </source>
</evidence>
<evidence type="ECO:0000313" key="2">
    <source>
        <dbReference type="EMBL" id="KAE8990724.1"/>
    </source>
</evidence>
<protein>
    <submittedName>
        <fullName evidence="2">Uncharacterized protein</fullName>
    </submittedName>
</protein>
<evidence type="ECO:0000256" key="1">
    <source>
        <dbReference type="SAM" id="MobiDB-lite"/>
    </source>
</evidence>
<dbReference type="EMBL" id="QXFV01002237">
    <property type="protein sequence ID" value="KAE8990724.1"/>
    <property type="molecule type" value="Genomic_DNA"/>
</dbReference>
<sequence length="165" mass="19125">MIAASYRDGDVVKMLRNGRESRTRDMVWMFRPPRGPKTTKFGYLWMGPMVVVEPAGYENSRSDGVMWMARSTSRMSPSWSLITIRLLCCNKKWQTLHNSWRMKRSRPRPQTSRAQHKLQEQRRHLWAQQQELQERERDAPDENDWSGAASLECRVGGGAAATTAL</sequence>
<comment type="caution">
    <text evidence="2">The sequence shown here is derived from an EMBL/GenBank/DDBJ whole genome shotgun (WGS) entry which is preliminary data.</text>
</comment>
<name>A0A6A3JF42_9STRA</name>
<dbReference type="AlphaFoldDB" id="A0A6A3JF42"/>